<dbReference type="GO" id="GO:0009877">
    <property type="term" value="P:nodulation"/>
    <property type="evidence" value="ECO:0007669"/>
    <property type="project" value="UniProtKB-KW"/>
</dbReference>
<reference evidence="4 5" key="1">
    <citation type="submission" date="2024-08" db="EMBL/GenBank/DDBJ databases">
        <title>Insights into the chromosomal genome structure of Flemingia macrophylla.</title>
        <authorList>
            <person name="Ding Y."/>
            <person name="Zhao Y."/>
            <person name="Bi W."/>
            <person name="Wu M."/>
            <person name="Zhao G."/>
            <person name="Gong Y."/>
            <person name="Li W."/>
            <person name="Zhang P."/>
        </authorList>
    </citation>
    <scope>NUCLEOTIDE SEQUENCE [LARGE SCALE GENOMIC DNA]</scope>
    <source>
        <strain evidence="4">DYQJB</strain>
        <tissue evidence="4">Leaf</tissue>
    </source>
</reference>
<dbReference type="Proteomes" id="UP001603857">
    <property type="component" value="Unassembled WGS sequence"/>
</dbReference>
<keyword evidence="5" id="KW-1185">Reference proteome</keyword>
<sequence>MTEGPSVVAMHTAVHKLSYNFGVVVAHEVDIDFAINPMLNYSQQQPEIYGVAHNYSQPQTVEEAGNYSQPQTVNSNTEEEAINPMVNYSQPQAYESPRFKRFVTHCSSHVAETCSAKHEAGGGANNLSLCLFDSMESCLVDHGASLTSSPNKSLFQYQSIRIETIKFRSVMRTCSHVSASRCSNFAASELQACLVPTINQCVYPGTGAAESGAPPIARIGRKIET</sequence>
<comment type="caution">
    <text evidence="4">The sequence shown here is derived from an EMBL/GenBank/DDBJ whole genome shotgun (WGS) entry which is preliminary data.</text>
</comment>
<accession>A0ABD1M9I1</accession>
<evidence type="ECO:0000256" key="3">
    <source>
        <dbReference type="ARBA" id="ARBA00022729"/>
    </source>
</evidence>
<protein>
    <submittedName>
        <fullName evidence="4">Uncharacterized protein</fullName>
    </submittedName>
</protein>
<name>A0ABD1M9I1_9FABA</name>
<evidence type="ECO:0000256" key="2">
    <source>
        <dbReference type="ARBA" id="ARBA00022458"/>
    </source>
</evidence>
<comment type="similarity">
    <text evidence="1">Belongs to the nodulin 20 family.</text>
</comment>
<gene>
    <name evidence="4" type="ORF">Fmac_020035</name>
</gene>
<keyword evidence="3" id="KW-0732">Signal</keyword>
<dbReference type="AlphaFoldDB" id="A0ABD1M9I1"/>
<organism evidence="4 5">
    <name type="scientific">Flemingia macrophylla</name>
    <dbReference type="NCBI Taxonomy" id="520843"/>
    <lineage>
        <taxon>Eukaryota</taxon>
        <taxon>Viridiplantae</taxon>
        <taxon>Streptophyta</taxon>
        <taxon>Embryophyta</taxon>
        <taxon>Tracheophyta</taxon>
        <taxon>Spermatophyta</taxon>
        <taxon>Magnoliopsida</taxon>
        <taxon>eudicotyledons</taxon>
        <taxon>Gunneridae</taxon>
        <taxon>Pentapetalae</taxon>
        <taxon>rosids</taxon>
        <taxon>fabids</taxon>
        <taxon>Fabales</taxon>
        <taxon>Fabaceae</taxon>
        <taxon>Papilionoideae</taxon>
        <taxon>50 kb inversion clade</taxon>
        <taxon>NPAAA clade</taxon>
        <taxon>indigoferoid/millettioid clade</taxon>
        <taxon>Phaseoleae</taxon>
        <taxon>Flemingia</taxon>
    </lineage>
</organism>
<proteinExistence type="inferred from homology"/>
<keyword evidence="2" id="KW-0536">Nodulation</keyword>
<dbReference type="InterPro" id="IPR003387">
    <property type="entry name" value="Nodulin"/>
</dbReference>
<evidence type="ECO:0000256" key="1">
    <source>
        <dbReference type="ARBA" id="ARBA00010119"/>
    </source>
</evidence>
<evidence type="ECO:0000313" key="4">
    <source>
        <dbReference type="EMBL" id="KAL2332454.1"/>
    </source>
</evidence>
<dbReference type="Pfam" id="PF02451">
    <property type="entry name" value="Nodulin"/>
    <property type="match status" value="1"/>
</dbReference>
<evidence type="ECO:0000313" key="5">
    <source>
        <dbReference type="Proteomes" id="UP001603857"/>
    </source>
</evidence>
<dbReference type="EMBL" id="JBGMDY010000006">
    <property type="protein sequence ID" value="KAL2332454.1"/>
    <property type="molecule type" value="Genomic_DNA"/>
</dbReference>